<dbReference type="AlphaFoldDB" id="A0A4P9XS90"/>
<reference evidence="4" key="1">
    <citation type="journal article" date="2018" name="Nat. Microbiol.">
        <title>Leveraging single-cell genomics to expand the fungal tree of life.</title>
        <authorList>
            <person name="Ahrendt S.R."/>
            <person name="Quandt C.A."/>
            <person name="Ciobanu D."/>
            <person name="Clum A."/>
            <person name="Salamov A."/>
            <person name="Andreopoulos B."/>
            <person name="Cheng J.F."/>
            <person name="Woyke T."/>
            <person name="Pelin A."/>
            <person name="Henrissat B."/>
            <person name="Reynolds N.K."/>
            <person name="Benny G.L."/>
            <person name="Smith M.E."/>
            <person name="James T.Y."/>
            <person name="Grigoriev I.V."/>
        </authorList>
    </citation>
    <scope>NUCLEOTIDE SEQUENCE [LARGE SCALE GENOMIC DNA]</scope>
    <source>
        <strain evidence="4">RSA 1356</strain>
    </source>
</reference>
<feature type="transmembrane region" description="Helical" evidence="1">
    <location>
        <begin position="110"/>
        <end position="128"/>
    </location>
</feature>
<feature type="chain" id="PRO_5020406242" evidence="2">
    <location>
        <begin position="20"/>
        <end position="160"/>
    </location>
</feature>
<dbReference type="EMBL" id="KZ992566">
    <property type="protein sequence ID" value="RKP08832.1"/>
    <property type="molecule type" value="Genomic_DNA"/>
</dbReference>
<feature type="transmembrane region" description="Helical" evidence="1">
    <location>
        <begin position="73"/>
        <end position="98"/>
    </location>
</feature>
<dbReference type="OrthoDB" id="2344991at2759"/>
<proteinExistence type="predicted"/>
<dbReference type="InterPro" id="IPR013879">
    <property type="entry name" value="DUF1761"/>
</dbReference>
<sequence length="160" mass="17718">MSWSFFSLFLCCLAAITNMLLTPINPIPIVISTVVQQVLGFAFYGPFFGKYWLATMEKDKGSPRWMEESQFSLISVLGSEVIFSYARAHAIALILAAMKVDSPEAAALTAFYIFAGITLPQIVSDANWEARPALLPVIKSLRLGLVTLFICEICVLWPAY</sequence>
<keyword evidence="4" id="KW-1185">Reference proteome</keyword>
<name>A0A4P9XS90_9FUNG</name>
<keyword evidence="1" id="KW-0812">Transmembrane</keyword>
<gene>
    <name evidence="3" type="ORF">THASP1DRAFT_29384</name>
</gene>
<organism evidence="3 4">
    <name type="scientific">Thamnocephalis sphaerospora</name>
    <dbReference type="NCBI Taxonomy" id="78915"/>
    <lineage>
        <taxon>Eukaryota</taxon>
        <taxon>Fungi</taxon>
        <taxon>Fungi incertae sedis</taxon>
        <taxon>Zoopagomycota</taxon>
        <taxon>Zoopagomycotina</taxon>
        <taxon>Zoopagomycetes</taxon>
        <taxon>Zoopagales</taxon>
        <taxon>Sigmoideomycetaceae</taxon>
        <taxon>Thamnocephalis</taxon>
    </lineage>
</organism>
<dbReference type="Pfam" id="PF08570">
    <property type="entry name" value="DUF1761"/>
    <property type="match status" value="1"/>
</dbReference>
<feature type="transmembrane region" description="Helical" evidence="1">
    <location>
        <begin position="140"/>
        <end position="159"/>
    </location>
</feature>
<protein>
    <submittedName>
        <fullName evidence="3">Uncharacterized protein</fullName>
    </submittedName>
</protein>
<keyword evidence="1" id="KW-1133">Transmembrane helix</keyword>
<evidence type="ECO:0000313" key="4">
    <source>
        <dbReference type="Proteomes" id="UP000271241"/>
    </source>
</evidence>
<dbReference type="Proteomes" id="UP000271241">
    <property type="component" value="Unassembled WGS sequence"/>
</dbReference>
<keyword evidence="1" id="KW-0472">Membrane</keyword>
<evidence type="ECO:0000313" key="3">
    <source>
        <dbReference type="EMBL" id="RKP08832.1"/>
    </source>
</evidence>
<feature type="signal peptide" evidence="2">
    <location>
        <begin position="1"/>
        <end position="19"/>
    </location>
</feature>
<evidence type="ECO:0000256" key="1">
    <source>
        <dbReference type="SAM" id="Phobius"/>
    </source>
</evidence>
<keyword evidence="2" id="KW-0732">Signal</keyword>
<evidence type="ECO:0000256" key="2">
    <source>
        <dbReference type="SAM" id="SignalP"/>
    </source>
</evidence>
<feature type="transmembrane region" description="Helical" evidence="1">
    <location>
        <begin position="29"/>
        <end position="53"/>
    </location>
</feature>
<accession>A0A4P9XS90</accession>